<keyword evidence="1" id="KW-0472">Membrane</keyword>
<feature type="transmembrane region" description="Helical" evidence="1">
    <location>
        <begin position="55"/>
        <end position="72"/>
    </location>
</feature>
<keyword evidence="1" id="KW-1133">Transmembrane helix</keyword>
<feature type="transmembrane region" description="Helical" evidence="1">
    <location>
        <begin position="12"/>
        <end position="35"/>
    </location>
</feature>
<reference evidence="2" key="1">
    <citation type="journal article" date="2021" name="Open Biol.">
        <title>Shared evolutionary footprints suggest mitochondrial oxidative damage underlies multiple complex I losses in fungi.</title>
        <authorList>
            <person name="Schikora-Tamarit M.A."/>
            <person name="Marcet-Houben M."/>
            <person name="Nosek J."/>
            <person name="Gabaldon T."/>
        </authorList>
    </citation>
    <scope>NUCLEOTIDE SEQUENCE</scope>
    <source>
        <strain evidence="2">CBS2887</strain>
    </source>
</reference>
<dbReference type="Proteomes" id="UP000774326">
    <property type="component" value="Unassembled WGS sequence"/>
</dbReference>
<feature type="transmembrane region" description="Helical" evidence="1">
    <location>
        <begin position="92"/>
        <end position="118"/>
    </location>
</feature>
<protein>
    <submittedName>
        <fullName evidence="2">Uncharacterized protein</fullName>
    </submittedName>
</protein>
<sequence>MVHQLEQILTEVFTVLPFTQIPVVVVLFCCFAGVVGLRKSNQMVLHDVVLQLNRILQNVATVVPFTGLGHVLEVPREVDEIVAATVGAGFGALFLVGSSVVAVVAVVVVELNVVMVMVL</sequence>
<evidence type="ECO:0000256" key="1">
    <source>
        <dbReference type="SAM" id="Phobius"/>
    </source>
</evidence>
<keyword evidence="3" id="KW-1185">Reference proteome</keyword>
<accession>A0A9P8Q6K6</accession>
<reference evidence="2" key="2">
    <citation type="submission" date="2021-01" db="EMBL/GenBank/DDBJ databases">
        <authorList>
            <person name="Schikora-Tamarit M.A."/>
        </authorList>
    </citation>
    <scope>NUCLEOTIDE SEQUENCE</scope>
    <source>
        <strain evidence="2">CBS2887</strain>
    </source>
</reference>
<evidence type="ECO:0000313" key="3">
    <source>
        <dbReference type="Proteomes" id="UP000774326"/>
    </source>
</evidence>
<comment type="caution">
    <text evidence="2">The sequence shown here is derived from an EMBL/GenBank/DDBJ whole genome shotgun (WGS) entry which is preliminary data.</text>
</comment>
<dbReference type="AlphaFoldDB" id="A0A9P8Q6K6"/>
<proteinExistence type="predicted"/>
<keyword evidence="1" id="KW-0812">Transmembrane</keyword>
<dbReference type="EMBL" id="JAEUBG010002063">
    <property type="protein sequence ID" value="KAH3685292.1"/>
    <property type="molecule type" value="Genomic_DNA"/>
</dbReference>
<gene>
    <name evidence="2" type="ORF">WICPIJ_003766</name>
</gene>
<evidence type="ECO:0000313" key="2">
    <source>
        <dbReference type="EMBL" id="KAH3685292.1"/>
    </source>
</evidence>
<name>A0A9P8Q6K6_WICPI</name>
<organism evidence="2 3">
    <name type="scientific">Wickerhamomyces pijperi</name>
    <name type="common">Yeast</name>
    <name type="synonym">Pichia pijperi</name>
    <dbReference type="NCBI Taxonomy" id="599730"/>
    <lineage>
        <taxon>Eukaryota</taxon>
        <taxon>Fungi</taxon>
        <taxon>Dikarya</taxon>
        <taxon>Ascomycota</taxon>
        <taxon>Saccharomycotina</taxon>
        <taxon>Saccharomycetes</taxon>
        <taxon>Phaffomycetales</taxon>
        <taxon>Wickerhamomycetaceae</taxon>
        <taxon>Wickerhamomyces</taxon>
    </lineage>
</organism>